<organism evidence="6">
    <name type="scientific">Balaenoptera musculus</name>
    <name type="common">Blue whale</name>
    <dbReference type="NCBI Taxonomy" id="9771"/>
    <lineage>
        <taxon>Eukaryota</taxon>
        <taxon>Metazoa</taxon>
        <taxon>Chordata</taxon>
        <taxon>Craniata</taxon>
        <taxon>Vertebrata</taxon>
        <taxon>Euteleostomi</taxon>
        <taxon>Mammalia</taxon>
        <taxon>Eutheria</taxon>
        <taxon>Laurasiatheria</taxon>
        <taxon>Artiodactyla</taxon>
        <taxon>Whippomorpha</taxon>
        <taxon>Cetacea</taxon>
        <taxon>Mysticeti</taxon>
        <taxon>Balaenopteridae</taxon>
        <taxon>Balaenoptera</taxon>
    </lineage>
</organism>
<dbReference type="GO" id="GO:0003723">
    <property type="term" value="F:RNA binding"/>
    <property type="evidence" value="ECO:0007669"/>
    <property type="project" value="TreeGrafter"/>
</dbReference>
<accession>A0A8C0CN73</accession>
<comment type="subunit">
    <text evidence="1">Component of the large ribosomal subunit.</text>
</comment>
<evidence type="ECO:0000256" key="1">
    <source>
        <dbReference type="ARBA" id="ARBA00011133"/>
    </source>
</evidence>
<evidence type="ECO:0000256" key="3">
    <source>
        <dbReference type="ARBA" id="ARBA00023274"/>
    </source>
</evidence>
<dbReference type="InterPro" id="IPR021131">
    <property type="entry name" value="Ribosomal_uL15/eL18"/>
</dbReference>
<protein>
    <recommendedName>
        <fullName evidence="5">Large ribosomal subunit protein uL15/eL18 domain-containing protein</fullName>
    </recommendedName>
</protein>
<dbReference type="InterPro" id="IPR000039">
    <property type="entry name" value="Ribosomal_eL18"/>
</dbReference>
<dbReference type="GeneTree" id="ENSGT00390000012976"/>
<evidence type="ECO:0000256" key="4">
    <source>
        <dbReference type="SAM" id="MobiDB-lite"/>
    </source>
</evidence>
<feature type="domain" description="Large ribosomal subunit protein uL15/eL18" evidence="5">
    <location>
        <begin position="14"/>
        <end position="85"/>
    </location>
</feature>
<reference evidence="6" key="1">
    <citation type="submission" date="2023-09" db="UniProtKB">
        <authorList>
            <consortium name="Ensembl"/>
        </authorList>
    </citation>
    <scope>IDENTIFICATION</scope>
</reference>
<dbReference type="GO" id="GO:0022625">
    <property type="term" value="C:cytosolic large ribosomal subunit"/>
    <property type="evidence" value="ECO:0007669"/>
    <property type="project" value="TreeGrafter"/>
</dbReference>
<keyword evidence="3" id="KW-0687">Ribonucleoprotein</keyword>
<keyword evidence="2" id="KW-0689">Ribosomal protein</keyword>
<dbReference type="Ensembl" id="ENSBMST00010010037.1">
    <property type="protein sequence ID" value="ENSBMSP00010009007.1"/>
    <property type="gene ID" value="ENSBMSG00010006627.1"/>
</dbReference>
<feature type="region of interest" description="Disordered" evidence="4">
    <location>
        <begin position="89"/>
        <end position="112"/>
    </location>
</feature>
<evidence type="ECO:0000259" key="5">
    <source>
        <dbReference type="Pfam" id="PF17135"/>
    </source>
</evidence>
<dbReference type="Gene3D" id="3.100.10.10">
    <property type="match status" value="1"/>
</dbReference>
<dbReference type="PANTHER" id="PTHR10934">
    <property type="entry name" value="60S RIBOSOMAL PROTEIN L18"/>
    <property type="match status" value="1"/>
</dbReference>
<evidence type="ECO:0000313" key="6">
    <source>
        <dbReference type="Ensembl" id="ENSBMSP00010009007.1"/>
    </source>
</evidence>
<dbReference type="GO" id="GO:0003735">
    <property type="term" value="F:structural constituent of ribosome"/>
    <property type="evidence" value="ECO:0007669"/>
    <property type="project" value="InterPro"/>
</dbReference>
<dbReference type="GO" id="GO:0006412">
    <property type="term" value="P:translation"/>
    <property type="evidence" value="ECO:0007669"/>
    <property type="project" value="InterPro"/>
</dbReference>
<dbReference type="Pfam" id="PF17135">
    <property type="entry name" value="Ribosomal_L18"/>
    <property type="match status" value="1"/>
</dbReference>
<dbReference type="PANTHER" id="PTHR10934:SF2">
    <property type="entry name" value="LARGE RIBOSOMAL SUBUNIT PROTEIN EL18"/>
    <property type="match status" value="1"/>
</dbReference>
<proteinExistence type="predicted"/>
<sequence length="139" mass="15984">MGSIPGQGLRSCKLRGKDSYLRLLVKLYRFLARPTNSFSQVVLKRLFVSCTNWWPLSLSQMIRKMKLPGGEGKTAVVIGTKTDDVCALPPEPHPQVQEHQRPTGQLPLQKPTPDPALLLKRFWMLKKKRRRRRMRPKIG</sequence>
<evidence type="ECO:0000256" key="2">
    <source>
        <dbReference type="ARBA" id="ARBA00022980"/>
    </source>
</evidence>
<name>A0A8C0CN73_BALMU</name>
<dbReference type="AlphaFoldDB" id="A0A8C0CN73"/>